<organism evidence="2 3">
    <name type="scientific">Sulfolobales Beppu filamentous virus 2</name>
    <dbReference type="NCBI Taxonomy" id="2493123"/>
    <lineage>
        <taxon>Viruses</taxon>
        <taxon>Adnaviria</taxon>
        <taxon>Zilligvirae</taxon>
        <taxon>Taleaviricota</taxon>
        <taxon>Tokiviricetes</taxon>
        <taxon>Ligamenvirales</taxon>
        <taxon>Lipothrixviridae</taxon>
        <taxon>Alphalipothrixvirus</taxon>
        <taxon>Alphalipothrixvirus umijigokuense</taxon>
    </lineage>
</organism>
<sequence length="186" mass="21483">MLGSIGRLLYTLSLYCVSMFYLTYQTLNFILSHFLSLTIASITGLVPFVFTFFIVADVLPRVTAGRLVSGKIVEVRRVDRQAVFFQSSNVMLLILASYDKLLLLLLGWFVLILLIYISGADVSILALNPFLLMRGYKLYYVRVEVPGYYYKRYYILSDCDLENNVCLGFDNVRFYEIVDGLYIMRF</sequence>
<reference evidence="2 3" key="1">
    <citation type="journal article" date="2018" name="Environ. Microbiol.">
        <title>New archaeal viruses discovered by metagenomic analysis of viral communities in enrichment cultures.</title>
        <authorList>
            <person name="Liu Y."/>
            <person name="Brandt D."/>
            <person name="Ishino S."/>
            <person name="Ishino Y."/>
            <person name="Koonin E.V."/>
            <person name="Kalinowski J."/>
            <person name="Krupovic M."/>
            <person name="Prangishvili D."/>
        </authorList>
    </citation>
    <scope>NUCLEOTIDE SEQUENCE [LARGE SCALE GENOMIC DNA]</scope>
</reference>
<feature type="transmembrane region" description="Helical" evidence="1">
    <location>
        <begin position="104"/>
        <end position="127"/>
    </location>
</feature>
<feature type="transmembrane region" description="Helical" evidence="1">
    <location>
        <begin position="30"/>
        <end position="59"/>
    </location>
</feature>
<accession>A0A3Q8Q3P3</accession>
<dbReference type="Proteomes" id="UP000277749">
    <property type="component" value="Segment"/>
</dbReference>
<gene>
    <name evidence="2" type="ORF">SBFV2_gp11</name>
</gene>
<evidence type="ECO:0000313" key="3">
    <source>
        <dbReference type="Proteomes" id="UP000277749"/>
    </source>
</evidence>
<keyword evidence="1" id="KW-0472">Membrane</keyword>
<dbReference type="EMBL" id="MK064563">
    <property type="protein sequence ID" value="AZI75778.1"/>
    <property type="molecule type" value="Genomic_DNA"/>
</dbReference>
<name>A0A3Q8Q3P3_9VIRU</name>
<protein>
    <submittedName>
        <fullName evidence="2">Uncharacterized protein</fullName>
    </submittedName>
</protein>
<proteinExistence type="predicted"/>
<evidence type="ECO:0000313" key="2">
    <source>
        <dbReference type="EMBL" id="AZI75778.1"/>
    </source>
</evidence>
<keyword evidence="1" id="KW-0812">Transmembrane</keyword>
<keyword evidence="1" id="KW-1133">Transmembrane helix</keyword>
<keyword evidence="3" id="KW-1185">Reference proteome</keyword>
<feature type="transmembrane region" description="Helical" evidence="1">
    <location>
        <begin position="7"/>
        <end position="24"/>
    </location>
</feature>
<evidence type="ECO:0000256" key="1">
    <source>
        <dbReference type="SAM" id="Phobius"/>
    </source>
</evidence>